<protein>
    <recommendedName>
        <fullName evidence="4">Secreted protein</fullName>
    </recommendedName>
</protein>
<keyword evidence="3" id="KW-1185">Reference proteome</keyword>
<evidence type="ECO:0000256" key="1">
    <source>
        <dbReference type="SAM" id="SignalP"/>
    </source>
</evidence>
<evidence type="ECO:0008006" key="4">
    <source>
        <dbReference type="Google" id="ProtNLM"/>
    </source>
</evidence>
<proteinExistence type="predicted"/>
<reference evidence="2 3" key="1">
    <citation type="submission" date="2013-06" db="EMBL/GenBank/DDBJ databases">
        <title>The draft sequence of the Mycobacterium elephantis genome.</title>
        <authorList>
            <person name="Pettersson F.B."/>
            <person name="Das S."/>
            <person name="Dasgupta S."/>
            <person name="Bhattacharya A."/>
            <person name="Kirsebom L.A."/>
        </authorList>
    </citation>
    <scope>NUCLEOTIDE SEQUENCE [LARGE SCALE GENOMIC DNA]</scope>
    <source>
        <strain evidence="2 3">DSM 44368</strain>
    </source>
</reference>
<feature type="signal peptide" evidence="1">
    <location>
        <begin position="1"/>
        <end position="29"/>
    </location>
</feature>
<dbReference type="AlphaFoldDB" id="A0A439E0I1"/>
<dbReference type="EMBL" id="ATDN01000001">
    <property type="protein sequence ID" value="RWA23928.1"/>
    <property type="molecule type" value="Genomic_DNA"/>
</dbReference>
<keyword evidence="1" id="KW-0732">Signal</keyword>
<organism evidence="2 3">
    <name type="scientific">Mycolicibacterium elephantis DSM 44368</name>
    <dbReference type="NCBI Taxonomy" id="1335622"/>
    <lineage>
        <taxon>Bacteria</taxon>
        <taxon>Bacillati</taxon>
        <taxon>Actinomycetota</taxon>
        <taxon>Actinomycetes</taxon>
        <taxon>Mycobacteriales</taxon>
        <taxon>Mycobacteriaceae</taxon>
        <taxon>Mycolicibacterium</taxon>
    </lineage>
</organism>
<accession>A0A439E0I1</accession>
<name>A0A439E0I1_9MYCO</name>
<comment type="caution">
    <text evidence="2">The sequence shown here is derived from an EMBL/GenBank/DDBJ whole genome shotgun (WGS) entry which is preliminary data.</text>
</comment>
<gene>
    <name evidence="2" type="ORF">MELE44368_01585</name>
</gene>
<dbReference type="Proteomes" id="UP000287177">
    <property type="component" value="Unassembled WGS sequence"/>
</dbReference>
<sequence length="181" mass="19263">MHIVRLLRGLGVALISAATALGLAAPAQAQGDVKAPGVPEGVYNVDIDGQASTEWEIFPLCVPVVGDLREPLLLPVGCKLKITPKGQTGAEAVMVGGRWQFDYDTIDGKVCPDGSKAPQQTIYSFDPYSWVGTMKVIHGAVCGEQAAMVVVPLTMSFNRPLAIPVDQYPLICEPGGLRRCF</sequence>
<evidence type="ECO:0000313" key="2">
    <source>
        <dbReference type="EMBL" id="RWA23928.1"/>
    </source>
</evidence>
<evidence type="ECO:0000313" key="3">
    <source>
        <dbReference type="Proteomes" id="UP000287177"/>
    </source>
</evidence>
<feature type="chain" id="PRO_5019543815" description="Secreted protein" evidence="1">
    <location>
        <begin position="30"/>
        <end position="181"/>
    </location>
</feature>